<keyword evidence="7 8" id="KW-0998">Cell outer membrane</keyword>
<keyword evidence="11" id="KW-0732">Signal</keyword>
<feature type="domain" description="TonB-dependent receptor plug" evidence="13">
    <location>
        <begin position="79"/>
        <end position="198"/>
    </location>
</feature>
<keyword evidence="2 8" id="KW-0813">Transport</keyword>
<comment type="caution">
    <text evidence="14">The sequence shown here is derived from an EMBL/GenBank/DDBJ whole genome shotgun (WGS) entry which is preliminary data.</text>
</comment>
<evidence type="ECO:0000259" key="12">
    <source>
        <dbReference type="Pfam" id="PF00593"/>
    </source>
</evidence>
<dbReference type="Pfam" id="PF07715">
    <property type="entry name" value="Plug"/>
    <property type="match status" value="1"/>
</dbReference>
<dbReference type="PROSITE" id="PS52016">
    <property type="entry name" value="TONB_DEPENDENT_REC_3"/>
    <property type="match status" value="1"/>
</dbReference>
<evidence type="ECO:0000313" key="15">
    <source>
        <dbReference type="Proteomes" id="UP000522313"/>
    </source>
</evidence>
<dbReference type="InterPro" id="IPR012910">
    <property type="entry name" value="Plug_dom"/>
</dbReference>
<evidence type="ECO:0000256" key="3">
    <source>
        <dbReference type="ARBA" id="ARBA00022452"/>
    </source>
</evidence>
<keyword evidence="3 8" id="KW-1134">Transmembrane beta strand</keyword>
<evidence type="ECO:0000256" key="8">
    <source>
        <dbReference type="PROSITE-ProRule" id="PRU01360"/>
    </source>
</evidence>
<dbReference type="PANTHER" id="PTHR47234">
    <property type="match status" value="1"/>
</dbReference>
<dbReference type="Pfam" id="PF00593">
    <property type="entry name" value="TonB_dep_Rec_b-barrel"/>
    <property type="match status" value="1"/>
</dbReference>
<comment type="similarity">
    <text evidence="8 9">Belongs to the TonB-dependent receptor family.</text>
</comment>
<gene>
    <name evidence="14" type="ORF">F4693_000625</name>
</gene>
<evidence type="ECO:0000256" key="10">
    <source>
        <dbReference type="SAM" id="MobiDB-lite"/>
    </source>
</evidence>
<evidence type="ECO:0000256" key="7">
    <source>
        <dbReference type="ARBA" id="ARBA00023237"/>
    </source>
</evidence>
<keyword evidence="5 9" id="KW-0798">TonB box</keyword>
<dbReference type="Gene3D" id="2.40.170.20">
    <property type="entry name" value="TonB-dependent receptor, beta-barrel domain"/>
    <property type="match status" value="1"/>
</dbReference>
<reference evidence="14 15" key="1">
    <citation type="submission" date="2020-08" db="EMBL/GenBank/DDBJ databases">
        <title>The Agave Microbiome: Exploring the role of microbial communities in plant adaptations to desert environments.</title>
        <authorList>
            <person name="Partida-Martinez L.P."/>
        </authorList>
    </citation>
    <scope>NUCLEOTIDE SEQUENCE [LARGE SCALE GENOMIC DNA]</scope>
    <source>
        <strain evidence="14 15">AS3.13</strain>
    </source>
</reference>
<dbReference type="InterPro" id="IPR039426">
    <property type="entry name" value="TonB-dep_rcpt-like"/>
</dbReference>
<dbReference type="Gene3D" id="2.170.130.10">
    <property type="entry name" value="TonB-dependent receptor, plug domain"/>
    <property type="match status" value="1"/>
</dbReference>
<dbReference type="EMBL" id="JACHBT010000003">
    <property type="protein sequence ID" value="MBB6503670.1"/>
    <property type="molecule type" value="Genomic_DNA"/>
</dbReference>
<name>A0A7X0JAE4_9SPHN</name>
<accession>A0A7X0JAE4</accession>
<evidence type="ECO:0000256" key="6">
    <source>
        <dbReference type="ARBA" id="ARBA00023136"/>
    </source>
</evidence>
<keyword evidence="14" id="KW-0675">Receptor</keyword>
<organism evidence="14 15">
    <name type="scientific">Sphingomonas endophytica</name>
    <dbReference type="NCBI Taxonomy" id="869719"/>
    <lineage>
        <taxon>Bacteria</taxon>
        <taxon>Pseudomonadati</taxon>
        <taxon>Pseudomonadota</taxon>
        <taxon>Alphaproteobacteria</taxon>
        <taxon>Sphingomonadales</taxon>
        <taxon>Sphingomonadaceae</taxon>
        <taxon>Sphingomonas</taxon>
    </lineage>
</organism>
<evidence type="ECO:0000256" key="1">
    <source>
        <dbReference type="ARBA" id="ARBA00004571"/>
    </source>
</evidence>
<dbReference type="PANTHER" id="PTHR47234:SF3">
    <property type="entry name" value="SECRETIN_TONB SHORT N-TERMINAL DOMAIN-CONTAINING PROTEIN"/>
    <property type="match status" value="1"/>
</dbReference>
<protein>
    <submittedName>
        <fullName evidence="14">Iron complex outermembrane receptor protein</fullName>
    </submittedName>
</protein>
<comment type="subcellular location">
    <subcellularLocation>
        <location evidence="1 8">Cell outer membrane</location>
        <topology evidence="1 8">Multi-pass membrane protein</topology>
    </subcellularLocation>
</comment>
<evidence type="ECO:0000256" key="11">
    <source>
        <dbReference type="SAM" id="SignalP"/>
    </source>
</evidence>
<proteinExistence type="inferred from homology"/>
<feature type="domain" description="TonB-dependent receptor-like beta-barrel" evidence="12">
    <location>
        <begin position="329"/>
        <end position="842"/>
    </location>
</feature>
<dbReference type="AlphaFoldDB" id="A0A7X0JAE4"/>
<evidence type="ECO:0000256" key="5">
    <source>
        <dbReference type="ARBA" id="ARBA00023077"/>
    </source>
</evidence>
<reference evidence="14 15" key="2">
    <citation type="submission" date="2020-08" db="EMBL/GenBank/DDBJ databases">
        <authorList>
            <person name="Partida-Martinez L."/>
            <person name="Huntemann M."/>
            <person name="Clum A."/>
            <person name="Wang J."/>
            <person name="Palaniappan K."/>
            <person name="Ritter S."/>
            <person name="Chen I.-M."/>
            <person name="Stamatis D."/>
            <person name="Reddy T."/>
            <person name="O'Malley R."/>
            <person name="Daum C."/>
            <person name="Shapiro N."/>
            <person name="Ivanova N."/>
            <person name="Kyrpides N."/>
            <person name="Woyke T."/>
        </authorList>
    </citation>
    <scope>NUCLEOTIDE SEQUENCE [LARGE SCALE GENOMIC DNA]</scope>
    <source>
        <strain evidence="14 15">AS3.13</strain>
    </source>
</reference>
<keyword evidence="4 8" id="KW-0812">Transmembrane</keyword>
<evidence type="ECO:0000256" key="9">
    <source>
        <dbReference type="RuleBase" id="RU003357"/>
    </source>
</evidence>
<feature type="signal peptide" evidence="11">
    <location>
        <begin position="1"/>
        <end position="37"/>
    </location>
</feature>
<feature type="region of interest" description="Disordered" evidence="10">
    <location>
        <begin position="487"/>
        <end position="510"/>
    </location>
</feature>
<evidence type="ECO:0000259" key="13">
    <source>
        <dbReference type="Pfam" id="PF07715"/>
    </source>
</evidence>
<evidence type="ECO:0000256" key="4">
    <source>
        <dbReference type="ARBA" id="ARBA00022692"/>
    </source>
</evidence>
<feature type="compositionally biased region" description="Low complexity" evidence="10">
    <location>
        <begin position="487"/>
        <end position="504"/>
    </location>
</feature>
<dbReference type="InterPro" id="IPR036942">
    <property type="entry name" value="Beta-barrel_TonB_sf"/>
</dbReference>
<feature type="chain" id="PRO_5031034152" evidence="11">
    <location>
        <begin position="38"/>
        <end position="894"/>
    </location>
</feature>
<evidence type="ECO:0000256" key="2">
    <source>
        <dbReference type="ARBA" id="ARBA00022448"/>
    </source>
</evidence>
<dbReference type="Proteomes" id="UP000522313">
    <property type="component" value="Unassembled WGS sequence"/>
</dbReference>
<dbReference type="SUPFAM" id="SSF56935">
    <property type="entry name" value="Porins"/>
    <property type="match status" value="1"/>
</dbReference>
<dbReference type="InterPro" id="IPR000531">
    <property type="entry name" value="Beta-barrel_TonB"/>
</dbReference>
<dbReference type="GO" id="GO:0009279">
    <property type="term" value="C:cell outer membrane"/>
    <property type="evidence" value="ECO:0007669"/>
    <property type="project" value="UniProtKB-SubCell"/>
</dbReference>
<sequence>MRSSAPFQFSTHRGIQMFGYRLTAASILALAFGSLVAAPVAAQDATAEAPIPGTANENLIEDPAIVVTGSRFGARIAVDSPTPIDSITADELASGGETELQNMLRVDVPSFNTARPVAAGVANFLRSPTLRGLSTGQTLVLVNGKRRHTNSDLNVGNQVGRGDVAYNFNALPIVALKRVEVLRDGASAQYGSDAIAGIINVILDDSIGGDLYATSGITTRGDGEKFTIGAGYGFALGDGGFVRLSGQFQTQGASDRSRADTRQQYFGIGPNGQPVLPSANFGSGIGLTPSNGALDPREATFDRTGISPFGQPNYDNYSFVLNAALPVGDDAELFAFGGYSDLSGTNANFFRRAGQDETVRGIFPDGFNPFQTTNLIDYSAAIGLRGKDLAGFGWEVSTVYGTSRTDIGFTNSNNVSFGLDSPTEFDRGGTRLRQWTTNLDLTRSFEIGMGSPLNFAFGAEYRQENFRAIAGELASYGFGGVPILDGPNAGRPAPAGAQPVPGSSPEEEVDGGRNNIALYAEMEKEWADVFLTSLAARYEDYSDFGSTTDFRFAARLAVSNTVNLRGSVGSSFRAPALPQQLFQRSETSFTGGVPIATRIVSTVDALAPLIGASPLTPEQATTFSLGATYNSGRLSASIDAYQIDLNDRIVLSSQFSSPALTQLLQANGFGQIRAVTFESNSVDTTTRGIDVTLRYASEFLGGDLTSTLAANFTDTKFDRVAGTPEALAALGITTELFDRRSQVRLAEGIPQSKVTLNFDWNRGPWRINLTNTRYGEVSQADLLNQTQAQVDALVGGFDVTLVPRANGNFDIIETFGAKIVTDLSVSYDLTRSLTLRIGADNIFDVFPDKQVATTARSQLAGARGSDNTGIFPYSYLSPFGLSGTYLYGSIGVRF</sequence>
<keyword evidence="6 8" id="KW-0472">Membrane</keyword>
<dbReference type="InterPro" id="IPR037066">
    <property type="entry name" value="Plug_dom_sf"/>
</dbReference>
<evidence type="ECO:0000313" key="14">
    <source>
        <dbReference type="EMBL" id="MBB6503670.1"/>
    </source>
</evidence>